<dbReference type="EMBL" id="ML992706">
    <property type="protein sequence ID" value="KAF2207137.1"/>
    <property type="molecule type" value="Genomic_DNA"/>
</dbReference>
<name>A0A6A6F468_9PEZI</name>
<evidence type="ECO:0000313" key="3">
    <source>
        <dbReference type="Proteomes" id="UP000799539"/>
    </source>
</evidence>
<evidence type="ECO:0000256" key="1">
    <source>
        <dbReference type="SAM" id="SignalP"/>
    </source>
</evidence>
<dbReference type="AlphaFoldDB" id="A0A6A6F468"/>
<gene>
    <name evidence="2" type="ORF">CERZMDRAFT_88718</name>
</gene>
<accession>A0A6A6F468</accession>
<evidence type="ECO:0008006" key="4">
    <source>
        <dbReference type="Google" id="ProtNLM"/>
    </source>
</evidence>
<keyword evidence="1" id="KW-0732">Signal</keyword>
<feature type="signal peptide" evidence="1">
    <location>
        <begin position="1"/>
        <end position="23"/>
    </location>
</feature>
<dbReference type="Proteomes" id="UP000799539">
    <property type="component" value="Unassembled WGS sequence"/>
</dbReference>
<sequence length="182" mass="20040">MLNHSKTFIAVLAATAWLPSTLACIWFNATLHDGANQANSAQEAVALAQEKSSSSQLNDPRLDVYFWDDSNNDDIVEPLKDSFCTGVDLKPYADNSWVVPCTPVEKQVELDIVYDPDITTGGVLVNIFKYTNPKAQAENSNDPNKALIYTFDTESKDDEGKFFEGKIFCNDCTSSAGQPLKC</sequence>
<feature type="chain" id="PRO_5025361530" description="AA1-like domain-containing protein" evidence="1">
    <location>
        <begin position="24"/>
        <end position="182"/>
    </location>
</feature>
<organism evidence="2 3">
    <name type="scientific">Cercospora zeae-maydis SCOH1-5</name>
    <dbReference type="NCBI Taxonomy" id="717836"/>
    <lineage>
        <taxon>Eukaryota</taxon>
        <taxon>Fungi</taxon>
        <taxon>Dikarya</taxon>
        <taxon>Ascomycota</taxon>
        <taxon>Pezizomycotina</taxon>
        <taxon>Dothideomycetes</taxon>
        <taxon>Dothideomycetidae</taxon>
        <taxon>Mycosphaerellales</taxon>
        <taxon>Mycosphaerellaceae</taxon>
        <taxon>Cercospora</taxon>
    </lineage>
</organism>
<evidence type="ECO:0000313" key="2">
    <source>
        <dbReference type="EMBL" id="KAF2207137.1"/>
    </source>
</evidence>
<proteinExistence type="predicted"/>
<dbReference type="OrthoDB" id="3631687at2759"/>
<reference evidence="2" key="1">
    <citation type="journal article" date="2020" name="Stud. Mycol.">
        <title>101 Dothideomycetes genomes: a test case for predicting lifestyles and emergence of pathogens.</title>
        <authorList>
            <person name="Haridas S."/>
            <person name="Albert R."/>
            <person name="Binder M."/>
            <person name="Bloem J."/>
            <person name="Labutti K."/>
            <person name="Salamov A."/>
            <person name="Andreopoulos B."/>
            <person name="Baker S."/>
            <person name="Barry K."/>
            <person name="Bills G."/>
            <person name="Bluhm B."/>
            <person name="Cannon C."/>
            <person name="Castanera R."/>
            <person name="Culley D."/>
            <person name="Daum C."/>
            <person name="Ezra D."/>
            <person name="Gonzalez J."/>
            <person name="Henrissat B."/>
            <person name="Kuo A."/>
            <person name="Liang C."/>
            <person name="Lipzen A."/>
            <person name="Lutzoni F."/>
            <person name="Magnuson J."/>
            <person name="Mondo S."/>
            <person name="Nolan M."/>
            <person name="Ohm R."/>
            <person name="Pangilinan J."/>
            <person name="Park H.-J."/>
            <person name="Ramirez L."/>
            <person name="Alfaro M."/>
            <person name="Sun H."/>
            <person name="Tritt A."/>
            <person name="Yoshinaga Y."/>
            <person name="Zwiers L.-H."/>
            <person name="Turgeon B."/>
            <person name="Goodwin S."/>
            <person name="Spatafora J."/>
            <person name="Crous P."/>
            <person name="Grigoriev I."/>
        </authorList>
    </citation>
    <scope>NUCLEOTIDE SEQUENCE</scope>
    <source>
        <strain evidence="2">SCOH1-5</strain>
    </source>
</reference>
<dbReference type="PROSITE" id="PS51257">
    <property type="entry name" value="PROKAR_LIPOPROTEIN"/>
    <property type="match status" value="1"/>
</dbReference>
<protein>
    <recommendedName>
        <fullName evidence="4">AA1-like domain-containing protein</fullName>
    </recommendedName>
</protein>
<keyword evidence="3" id="KW-1185">Reference proteome</keyword>